<organism evidence="1 2">
    <name type="scientific">Paramuricea clavata</name>
    <name type="common">Red gorgonian</name>
    <name type="synonym">Violescent sea-whip</name>
    <dbReference type="NCBI Taxonomy" id="317549"/>
    <lineage>
        <taxon>Eukaryota</taxon>
        <taxon>Metazoa</taxon>
        <taxon>Cnidaria</taxon>
        <taxon>Anthozoa</taxon>
        <taxon>Octocorallia</taxon>
        <taxon>Malacalcyonacea</taxon>
        <taxon>Plexauridae</taxon>
        <taxon>Paramuricea</taxon>
    </lineage>
</organism>
<comment type="caution">
    <text evidence="1">The sequence shown here is derived from an EMBL/GenBank/DDBJ whole genome shotgun (WGS) entry which is preliminary data.</text>
</comment>
<sequence>MAVNTVCKMKAAGVAYETMVGFLSSCGADVGNIGHGRNQFPEIINTAYHYVIQQTQNFLKEPLTSTGLRPHVSVAVDKSTPQRDTNRTSLVLLPVNGKRVAMPLDAPLVYSVSAEGDIEGGSGQHLAEQVVDALRNKLKFNDTDMNYLFMLNGQYQANTFQDALYTKLGKNNRSADPFFLTTWDASHWMDLVMVEMQEENGSSAFLKRLIKRSNRLHTMFA</sequence>
<evidence type="ECO:0000313" key="2">
    <source>
        <dbReference type="Proteomes" id="UP001152795"/>
    </source>
</evidence>
<protein>
    <submittedName>
        <fullName evidence="1">Uncharacterized protein</fullName>
    </submittedName>
</protein>
<dbReference type="AlphaFoldDB" id="A0A6S7K6G3"/>
<dbReference type="OrthoDB" id="10065482at2759"/>
<gene>
    <name evidence="1" type="ORF">PACLA_8A059628</name>
</gene>
<reference evidence="1" key="1">
    <citation type="submission" date="2020-04" db="EMBL/GenBank/DDBJ databases">
        <authorList>
            <person name="Alioto T."/>
            <person name="Alioto T."/>
            <person name="Gomez Garrido J."/>
        </authorList>
    </citation>
    <scope>NUCLEOTIDE SEQUENCE</scope>
    <source>
        <strain evidence="1">A484AB</strain>
    </source>
</reference>
<dbReference type="EMBL" id="CACRXK020012472">
    <property type="protein sequence ID" value="CAB4023381.1"/>
    <property type="molecule type" value="Genomic_DNA"/>
</dbReference>
<proteinExistence type="predicted"/>
<keyword evidence="2" id="KW-1185">Reference proteome</keyword>
<dbReference type="Proteomes" id="UP001152795">
    <property type="component" value="Unassembled WGS sequence"/>
</dbReference>
<evidence type="ECO:0000313" key="1">
    <source>
        <dbReference type="EMBL" id="CAB4023381.1"/>
    </source>
</evidence>
<name>A0A6S7K6G3_PARCT</name>
<accession>A0A6S7K6G3</accession>